<dbReference type="NCBIfam" id="TIGR03170">
    <property type="entry name" value="flgA_cterm"/>
    <property type="match status" value="1"/>
</dbReference>
<dbReference type="PANTHER" id="PTHR36307:SF1">
    <property type="entry name" value="FLAGELLA BASAL BODY P-RING FORMATION PROTEIN FLGA"/>
    <property type="match status" value="1"/>
</dbReference>
<dbReference type="SMART" id="SM00858">
    <property type="entry name" value="SAF"/>
    <property type="match status" value="1"/>
</dbReference>
<evidence type="ECO:0000256" key="2">
    <source>
        <dbReference type="ARBA" id="ARBA00022729"/>
    </source>
</evidence>
<dbReference type="PANTHER" id="PTHR36307">
    <property type="entry name" value="FLAGELLA BASAL BODY P-RING FORMATION PROTEIN FLGA"/>
    <property type="match status" value="1"/>
</dbReference>
<gene>
    <name evidence="6" type="primary">flgA</name>
    <name evidence="6" type="ORF">GXW76_21440</name>
</gene>
<protein>
    <submittedName>
        <fullName evidence="6">Flagellar basal body P-ring formation protein FlgA</fullName>
    </submittedName>
</protein>
<dbReference type="CDD" id="cd11614">
    <property type="entry name" value="SAF_CpaB_FlgA_like"/>
    <property type="match status" value="1"/>
</dbReference>
<keyword evidence="2 4" id="KW-0732">Signal</keyword>
<dbReference type="InterPro" id="IPR013974">
    <property type="entry name" value="SAF"/>
</dbReference>
<keyword evidence="7" id="KW-1185">Reference proteome</keyword>
<keyword evidence="3" id="KW-0574">Periplasm</keyword>
<feature type="chain" id="PRO_5040995932" evidence="4">
    <location>
        <begin position="21"/>
        <end position="317"/>
    </location>
</feature>
<dbReference type="Pfam" id="PF13144">
    <property type="entry name" value="ChapFlgA"/>
    <property type="match status" value="1"/>
</dbReference>
<evidence type="ECO:0000313" key="6">
    <source>
        <dbReference type="EMBL" id="MBR0673752.1"/>
    </source>
</evidence>
<proteinExistence type="predicted"/>
<reference evidence="6" key="2">
    <citation type="journal article" date="2021" name="Syst. Appl. Microbiol.">
        <title>Roseomonas hellenica sp. nov., isolated from roots of wild-growing Alkanna tinctoria.</title>
        <authorList>
            <person name="Rat A."/>
            <person name="Naranjo H.D."/>
            <person name="Lebbe L."/>
            <person name="Cnockaert M."/>
            <person name="Krigas N."/>
            <person name="Grigoriadou K."/>
            <person name="Maloupa E."/>
            <person name="Willems A."/>
        </authorList>
    </citation>
    <scope>NUCLEOTIDE SEQUENCE</scope>
    <source>
        <strain evidence="6">LMG 31231</strain>
    </source>
</reference>
<comment type="subcellular location">
    <subcellularLocation>
        <location evidence="1">Periplasm</location>
    </subcellularLocation>
</comment>
<dbReference type="EMBL" id="JAAEDM010000087">
    <property type="protein sequence ID" value="MBR0673752.1"/>
    <property type="molecule type" value="Genomic_DNA"/>
</dbReference>
<dbReference type="GO" id="GO:0044780">
    <property type="term" value="P:bacterial-type flagellum assembly"/>
    <property type="evidence" value="ECO:0007669"/>
    <property type="project" value="InterPro"/>
</dbReference>
<evidence type="ECO:0000313" key="7">
    <source>
        <dbReference type="Proteomes" id="UP001138751"/>
    </source>
</evidence>
<feature type="domain" description="SAF" evidence="5">
    <location>
        <begin position="181"/>
        <end position="243"/>
    </location>
</feature>
<evidence type="ECO:0000259" key="5">
    <source>
        <dbReference type="SMART" id="SM00858"/>
    </source>
</evidence>
<feature type="signal peptide" evidence="4">
    <location>
        <begin position="1"/>
        <end position="20"/>
    </location>
</feature>
<dbReference type="Proteomes" id="UP001138751">
    <property type="component" value="Unassembled WGS sequence"/>
</dbReference>
<dbReference type="RefSeq" id="WP_211864154.1">
    <property type="nucleotide sequence ID" value="NZ_JAAEDM010000087.1"/>
</dbReference>
<evidence type="ECO:0000256" key="1">
    <source>
        <dbReference type="ARBA" id="ARBA00004418"/>
    </source>
</evidence>
<keyword evidence="6" id="KW-0282">Flagellum</keyword>
<evidence type="ECO:0000256" key="4">
    <source>
        <dbReference type="SAM" id="SignalP"/>
    </source>
</evidence>
<keyword evidence="6" id="KW-0966">Cell projection</keyword>
<accession>A0A9X9X2X3</accession>
<evidence type="ECO:0000256" key="3">
    <source>
        <dbReference type="ARBA" id="ARBA00022764"/>
    </source>
</evidence>
<reference evidence="6" key="1">
    <citation type="submission" date="2020-01" db="EMBL/GenBank/DDBJ databases">
        <authorList>
            <person name="Rat A."/>
        </authorList>
    </citation>
    <scope>NUCLEOTIDE SEQUENCE</scope>
    <source>
        <strain evidence="6">LMG 31231</strain>
    </source>
</reference>
<keyword evidence="6" id="KW-0969">Cilium</keyword>
<organism evidence="6 7">
    <name type="scientific">Neoroseomonas soli</name>
    <dbReference type="NCBI Taxonomy" id="1081025"/>
    <lineage>
        <taxon>Bacteria</taxon>
        <taxon>Pseudomonadati</taxon>
        <taxon>Pseudomonadota</taxon>
        <taxon>Alphaproteobacteria</taxon>
        <taxon>Acetobacterales</taxon>
        <taxon>Acetobacteraceae</taxon>
        <taxon>Neoroseomonas</taxon>
    </lineage>
</organism>
<dbReference type="AlphaFoldDB" id="A0A9X9X2X3"/>
<dbReference type="InterPro" id="IPR017585">
    <property type="entry name" value="SAF_FlgA"/>
</dbReference>
<dbReference type="InterPro" id="IPR039246">
    <property type="entry name" value="Flagellar_FlgA"/>
</dbReference>
<name>A0A9X9X2X3_9PROT</name>
<dbReference type="Gene3D" id="2.30.30.760">
    <property type="match status" value="1"/>
</dbReference>
<dbReference type="GO" id="GO:0042597">
    <property type="term" value="C:periplasmic space"/>
    <property type="evidence" value="ECO:0007669"/>
    <property type="project" value="UniProtKB-SubCell"/>
</dbReference>
<comment type="caution">
    <text evidence="6">The sequence shown here is derived from an EMBL/GenBank/DDBJ whole genome shotgun (WGS) entry which is preliminary data.</text>
</comment>
<sequence>MLRRAFFLLPALTLPAQAGAPPPAPRPLVLAEDAMLRLGDLFENAGPLAPQAVGAAPAPGRRMVLDAANLAAIARRHGLPWRPLSGEERSIVERPGRPIPRDEIESLLRPDLVRLGADEEAEIELPGFAPPLVPVTALPEIAIEAAHYDATSRRFAATLVIAADGMPTQRLRITGRALPTVPVVVAARRLAVGEIVRPGDIEERRVRAERVRPGTAQRVEDVIGRQMRRPIGSDLPFMLVDLVAPVVVAKNQPVLMLLDAPGLALTAQGRALEAAAMGERVTVMNLASRSVVEAQAIGPGRVRVLSGAVPLVVARRN</sequence>
<dbReference type="Gene3D" id="3.90.1210.10">
    <property type="entry name" value="Antifreeze-like/N-acetylneuraminic acid synthase C-terminal domain"/>
    <property type="match status" value="1"/>
</dbReference>